<dbReference type="Gene3D" id="3.40.50.980">
    <property type="match status" value="2"/>
</dbReference>
<keyword evidence="4" id="KW-1185">Reference proteome</keyword>
<dbReference type="SUPFAM" id="SSF56801">
    <property type="entry name" value="Acetyl-CoA synthetase-like"/>
    <property type="match status" value="1"/>
</dbReference>
<evidence type="ECO:0000259" key="2">
    <source>
        <dbReference type="Pfam" id="PF13193"/>
    </source>
</evidence>
<dbReference type="KEGG" id="atq:GH723_07510"/>
<dbReference type="InterPro" id="IPR000873">
    <property type="entry name" value="AMP-dep_synth/lig_dom"/>
</dbReference>
<gene>
    <name evidence="3" type="ORF">GH723_07510</name>
</gene>
<protein>
    <submittedName>
        <fullName evidence="3">AMP-binding protein</fullName>
    </submittedName>
</protein>
<feature type="domain" description="AMP-dependent synthetase/ligase" evidence="1">
    <location>
        <begin position="46"/>
        <end position="419"/>
    </location>
</feature>
<dbReference type="PANTHER" id="PTHR43767:SF1">
    <property type="entry name" value="NONRIBOSOMAL PEPTIDE SYNTHASE PES1 (EUROFUNG)-RELATED"/>
    <property type="match status" value="1"/>
</dbReference>
<dbReference type="InterPro" id="IPR025110">
    <property type="entry name" value="AMP-bd_C"/>
</dbReference>
<dbReference type="PROSITE" id="PS00455">
    <property type="entry name" value="AMP_BINDING"/>
    <property type="match status" value="1"/>
</dbReference>
<dbReference type="Pfam" id="PF00501">
    <property type="entry name" value="AMP-binding"/>
    <property type="match status" value="1"/>
</dbReference>
<dbReference type="Pfam" id="PF13193">
    <property type="entry name" value="AMP-binding_C"/>
    <property type="match status" value="1"/>
</dbReference>
<dbReference type="AlphaFoldDB" id="A0A5Q2RLL4"/>
<dbReference type="RefSeq" id="WP_153759075.1">
    <property type="nucleotide sequence ID" value="NZ_CP045851.1"/>
</dbReference>
<dbReference type="GO" id="GO:0016878">
    <property type="term" value="F:acid-thiol ligase activity"/>
    <property type="evidence" value="ECO:0007669"/>
    <property type="project" value="UniProtKB-ARBA"/>
</dbReference>
<dbReference type="Gene3D" id="3.30.300.30">
    <property type="match status" value="1"/>
</dbReference>
<dbReference type="InterPro" id="IPR050237">
    <property type="entry name" value="ATP-dep_AMP-bd_enzyme"/>
</dbReference>
<dbReference type="Gene3D" id="2.30.38.10">
    <property type="entry name" value="Luciferase, Domain 3"/>
    <property type="match status" value="1"/>
</dbReference>
<name>A0A5Q2RLL4_9ACTN</name>
<organism evidence="3 4">
    <name type="scientific">Actinomarinicola tropica</name>
    <dbReference type="NCBI Taxonomy" id="2789776"/>
    <lineage>
        <taxon>Bacteria</taxon>
        <taxon>Bacillati</taxon>
        <taxon>Actinomycetota</taxon>
        <taxon>Acidimicrobiia</taxon>
        <taxon>Acidimicrobiales</taxon>
        <taxon>Iamiaceae</taxon>
        <taxon>Actinomarinicola</taxon>
    </lineage>
</organism>
<evidence type="ECO:0000259" key="1">
    <source>
        <dbReference type="Pfam" id="PF00501"/>
    </source>
</evidence>
<sequence length="558" mass="60189">MAQPRDLVQELTGPGGPFEIREAVVRGIPTRVYGFGPRTLVDTLRHSRQYGDRTFVVYEDDAWTYAEHFDVVAKLADRFVHDMGVEKGTRVAIAMRNFPEWIATFWATAAAGGIVVPLNAWWTGAELEYALADSGATVLVADAERAERLGPHLDGTAVAHRIVARGAVDGWLDVEEVVGASSATELPDVAIDPEDDATIFYTSGTTGVPKGAVGTHRNICTITANAELTAARGAAAAGRDLPPHTERPQQGRLLSVPLFHVTGCHATMVGSTWAGSKLVMMYRWNPERALELIERERLTSFGGVPSMVWEVLESPKFGDHDLSSVQSIGYGGAPAPPELVRRITEHFELAAPGNGYGLTETSSVAVANGGADYVRKPHSIGRPLPVVDVRIVDPAGDDVPLGEVGELLIKGPNVVRGYWNKPEETARTFVDGWLHTGDLATLDEEGFVTIADRAKDVVIRGGENVYCAEVEGALYEHPAVTEACVLGVPHRVLGEEVGAVIVLRPGAAATAEDLQAHVKERLAGFKVPTHVWFRDEPLPRNPAGKVLKRELRDELTAS</sequence>
<reference evidence="3 4" key="1">
    <citation type="submission" date="2019-11" db="EMBL/GenBank/DDBJ databases">
        <authorList>
            <person name="He Y."/>
        </authorList>
    </citation>
    <scope>NUCLEOTIDE SEQUENCE [LARGE SCALE GENOMIC DNA]</scope>
    <source>
        <strain evidence="3 4">SCSIO 58843</strain>
    </source>
</reference>
<dbReference type="EMBL" id="CP045851">
    <property type="protein sequence ID" value="QGG94967.1"/>
    <property type="molecule type" value="Genomic_DNA"/>
</dbReference>
<accession>A0A5Q2RLL4</accession>
<evidence type="ECO:0000313" key="4">
    <source>
        <dbReference type="Proteomes" id="UP000334019"/>
    </source>
</evidence>
<feature type="domain" description="AMP-binding enzyme C-terminal" evidence="2">
    <location>
        <begin position="469"/>
        <end position="545"/>
    </location>
</feature>
<dbReference type="InterPro" id="IPR020845">
    <property type="entry name" value="AMP-binding_CS"/>
</dbReference>
<evidence type="ECO:0000313" key="3">
    <source>
        <dbReference type="EMBL" id="QGG94967.1"/>
    </source>
</evidence>
<dbReference type="InterPro" id="IPR045851">
    <property type="entry name" value="AMP-bd_C_sf"/>
</dbReference>
<proteinExistence type="predicted"/>
<dbReference type="Proteomes" id="UP000334019">
    <property type="component" value="Chromosome"/>
</dbReference>
<dbReference type="PANTHER" id="PTHR43767">
    <property type="entry name" value="LONG-CHAIN-FATTY-ACID--COA LIGASE"/>
    <property type="match status" value="1"/>
</dbReference>